<dbReference type="EMBL" id="PPTA01000001">
    <property type="protein sequence ID" value="TFB07421.1"/>
    <property type="molecule type" value="Genomic_DNA"/>
</dbReference>
<feature type="compositionally biased region" description="Basic and acidic residues" evidence="1">
    <location>
        <begin position="82"/>
        <end position="93"/>
    </location>
</feature>
<name>A0ABY2HIH5_9HYPO</name>
<gene>
    <name evidence="2" type="ORF">CCMA1212_001019</name>
</gene>
<evidence type="ECO:0000313" key="3">
    <source>
        <dbReference type="Proteomes" id="UP001642720"/>
    </source>
</evidence>
<sequence length="156" mass="17502">VDYGPNAHVVDRFKLLVSHLCDSDRTLLERRQKRCGTPSAPSGHDDSRDVRRGQCVNARALNRARHGRHRQPAGVAVGPLSRETKRRQMDRGTLKQTGQMRPVTKKKESGWMPSAVHSSIIVQCSASAIRLNYYGEQIGRRRVETIVLGPKRMLPG</sequence>
<reference evidence="2 3" key="1">
    <citation type="submission" date="2018-01" db="EMBL/GenBank/DDBJ databases">
        <title>Genome characterization of the sugarcane-associated fungus Trichoderma ghanense CCMA-1212 and their application in lignocelulose bioconversion.</title>
        <authorList>
            <person name="Steindorff A.S."/>
            <person name="Mendes T.D."/>
            <person name="Vilela E.S.D."/>
            <person name="Rodrigues D.S."/>
            <person name="Formighieri E.F."/>
            <person name="Melo I.S."/>
            <person name="Favaro L.C.L."/>
        </authorList>
    </citation>
    <scope>NUCLEOTIDE SEQUENCE [LARGE SCALE GENOMIC DNA]</scope>
    <source>
        <strain evidence="2 3">CCMA-1212</strain>
    </source>
</reference>
<proteinExistence type="predicted"/>
<comment type="caution">
    <text evidence="2">The sequence shown here is derived from an EMBL/GenBank/DDBJ whole genome shotgun (WGS) entry which is preliminary data.</text>
</comment>
<accession>A0ABY2HIH5</accession>
<protein>
    <submittedName>
        <fullName evidence="2">Uncharacterized protein</fullName>
    </submittedName>
</protein>
<dbReference type="GeneID" id="300572909"/>
<feature type="non-terminal residue" evidence="2">
    <location>
        <position position="1"/>
    </location>
</feature>
<keyword evidence="3" id="KW-1185">Reference proteome</keyword>
<evidence type="ECO:0000256" key="1">
    <source>
        <dbReference type="SAM" id="MobiDB-lite"/>
    </source>
</evidence>
<feature type="compositionally biased region" description="Basic residues" evidence="1">
    <location>
        <begin position="62"/>
        <end position="71"/>
    </location>
</feature>
<organism evidence="2 3">
    <name type="scientific">Trichoderma ghanense</name>
    <dbReference type="NCBI Taxonomy" id="65468"/>
    <lineage>
        <taxon>Eukaryota</taxon>
        <taxon>Fungi</taxon>
        <taxon>Dikarya</taxon>
        <taxon>Ascomycota</taxon>
        <taxon>Pezizomycotina</taxon>
        <taxon>Sordariomycetes</taxon>
        <taxon>Hypocreomycetidae</taxon>
        <taxon>Hypocreales</taxon>
        <taxon>Hypocreaceae</taxon>
        <taxon>Trichoderma</taxon>
    </lineage>
</organism>
<evidence type="ECO:0000313" key="2">
    <source>
        <dbReference type="EMBL" id="TFB07421.1"/>
    </source>
</evidence>
<feature type="region of interest" description="Disordered" evidence="1">
    <location>
        <begin position="62"/>
        <end position="111"/>
    </location>
</feature>
<dbReference type="Proteomes" id="UP001642720">
    <property type="component" value="Unassembled WGS sequence"/>
</dbReference>
<dbReference type="RefSeq" id="XP_073563622.1">
    <property type="nucleotide sequence ID" value="XM_073698459.1"/>
</dbReference>
<feature type="region of interest" description="Disordered" evidence="1">
    <location>
        <begin position="32"/>
        <end position="51"/>
    </location>
</feature>